<dbReference type="PROSITE" id="PS50005">
    <property type="entry name" value="TPR"/>
    <property type="match status" value="3"/>
</dbReference>
<feature type="repeat" description="TPR" evidence="1">
    <location>
        <begin position="211"/>
        <end position="244"/>
    </location>
</feature>
<sequence length="380" mass="43809">MIRLLICSVVFVCGCATTTENLNNEGIALANQQKYQQALQKFLEAYRQKPDRFENCLNVAQMYVMLKDPQQAIVYIDKALELNAQVLDIHILKMQVLLLQGKKAQALEILDSVAEKNHNNPRLYALLLSMGDNALSQKKWEESRQWYQKAIDLSPEESKAYIALSRALIFKGSHAQNSYENFATSSEVRDSDFNKAKAALRKAVYLDKDSVDAHLMLGMIAMQTQNYQDAQLEFAEVLRIDSNHLIALTAASFNQSQMGNISKSMEYLQSAQQLYPDRAEPLWLKANLLIQQQSFSEAVATYITIWTKFPNLRDSIVQNFRMNFSHYFPWLVKLITDSNQQIADFSFDMLKEVSRQNFARDVAKWQMWYKEKGQHESQKN</sequence>
<protein>
    <submittedName>
        <fullName evidence="2">O-GlcNAc transferase</fullName>
    </submittedName>
</protein>
<dbReference type="AlphaFoldDB" id="A0A5S9F684"/>
<dbReference type="KEGG" id="uam:UABAM_06049"/>
<dbReference type="Proteomes" id="UP000326354">
    <property type="component" value="Chromosome"/>
</dbReference>
<accession>A0A5S9F684</accession>
<feature type="repeat" description="TPR" evidence="1">
    <location>
        <begin position="19"/>
        <end position="52"/>
    </location>
</feature>
<dbReference type="Gene3D" id="1.25.40.10">
    <property type="entry name" value="Tetratricopeptide repeat domain"/>
    <property type="match status" value="3"/>
</dbReference>
<dbReference type="EMBL" id="AP019860">
    <property type="protein sequence ID" value="BBM87637.1"/>
    <property type="molecule type" value="Genomic_DNA"/>
</dbReference>
<dbReference type="PANTHER" id="PTHR12558">
    <property type="entry name" value="CELL DIVISION CYCLE 16,23,27"/>
    <property type="match status" value="1"/>
</dbReference>
<dbReference type="SMART" id="SM00028">
    <property type="entry name" value="TPR"/>
    <property type="match status" value="7"/>
</dbReference>
<feature type="repeat" description="TPR" evidence="1">
    <location>
        <begin position="124"/>
        <end position="157"/>
    </location>
</feature>
<dbReference type="SUPFAM" id="SSF48452">
    <property type="entry name" value="TPR-like"/>
    <property type="match status" value="1"/>
</dbReference>
<gene>
    <name evidence="2" type="ORF">UABAM_06049</name>
</gene>
<dbReference type="InterPro" id="IPR011990">
    <property type="entry name" value="TPR-like_helical_dom_sf"/>
</dbReference>
<dbReference type="GO" id="GO:0016740">
    <property type="term" value="F:transferase activity"/>
    <property type="evidence" value="ECO:0007669"/>
    <property type="project" value="UniProtKB-KW"/>
</dbReference>
<evidence type="ECO:0000313" key="3">
    <source>
        <dbReference type="Proteomes" id="UP000326354"/>
    </source>
</evidence>
<keyword evidence="1" id="KW-0802">TPR repeat</keyword>
<dbReference type="PANTHER" id="PTHR12558:SF13">
    <property type="entry name" value="CELL DIVISION CYCLE PROTEIN 27 HOMOLOG"/>
    <property type="match status" value="1"/>
</dbReference>
<dbReference type="RefSeq" id="WP_151971646.1">
    <property type="nucleotide sequence ID" value="NZ_AP019860.1"/>
</dbReference>
<dbReference type="InterPro" id="IPR019734">
    <property type="entry name" value="TPR_rpt"/>
</dbReference>
<dbReference type="Pfam" id="PF13432">
    <property type="entry name" value="TPR_16"/>
    <property type="match status" value="1"/>
</dbReference>
<reference evidence="2 3" key="1">
    <citation type="submission" date="2019-08" db="EMBL/GenBank/DDBJ databases">
        <title>Complete genome sequence of Candidatus Uab amorphum.</title>
        <authorList>
            <person name="Shiratori T."/>
            <person name="Suzuki S."/>
            <person name="Kakizawa Y."/>
            <person name="Ishida K."/>
        </authorList>
    </citation>
    <scope>NUCLEOTIDE SEQUENCE [LARGE SCALE GENOMIC DNA]</scope>
    <source>
        <strain evidence="2 3">SRT547</strain>
    </source>
</reference>
<organism evidence="2 3">
    <name type="scientific">Uabimicrobium amorphum</name>
    <dbReference type="NCBI Taxonomy" id="2596890"/>
    <lineage>
        <taxon>Bacteria</taxon>
        <taxon>Pseudomonadati</taxon>
        <taxon>Planctomycetota</taxon>
        <taxon>Candidatus Uabimicrobiia</taxon>
        <taxon>Candidatus Uabimicrobiales</taxon>
        <taxon>Candidatus Uabimicrobiaceae</taxon>
        <taxon>Candidatus Uabimicrobium</taxon>
    </lineage>
</organism>
<name>A0A5S9F684_UABAM</name>
<keyword evidence="2" id="KW-0808">Transferase</keyword>
<evidence type="ECO:0000313" key="2">
    <source>
        <dbReference type="EMBL" id="BBM87637.1"/>
    </source>
</evidence>
<keyword evidence="3" id="KW-1185">Reference proteome</keyword>
<dbReference type="OrthoDB" id="116599at2"/>
<dbReference type="Pfam" id="PF14559">
    <property type="entry name" value="TPR_19"/>
    <property type="match status" value="1"/>
</dbReference>
<dbReference type="PROSITE" id="PS51257">
    <property type="entry name" value="PROKAR_LIPOPROTEIN"/>
    <property type="match status" value="1"/>
</dbReference>
<evidence type="ECO:0000256" key="1">
    <source>
        <dbReference type="PROSITE-ProRule" id="PRU00339"/>
    </source>
</evidence>
<proteinExistence type="predicted"/>